<dbReference type="InterPro" id="IPR036291">
    <property type="entry name" value="NAD(P)-bd_dom_sf"/>
</dbReference>
<evidence type="ECO:0000313" key="3">
    <source>
        <dbReference type="Proteomes" id="UP001519309"/>
    </source>
</evidence>
<evidence type="ECO:0000313" key="2">
    <source>
        <dbReference type="EMBL" id="MBP2049885.1"/>
    </source>
</evidence>
<dbReference type="EMBL" id="JAGGLP010000005">
    <property type="protein sequence ID" value="MBP2049885.1"/>
    <property type="molecule type" value="Genomic_DNA"/>
</dbReference>
<comment type="caution">
    <text evidence="2">The sequence shown here is derived from an EMBL/GenBank/DDBJ whole genome shotgun (WGS) entry which is preliminary data.</text>
</comment>
<evidence type="ECO:0000256" key="1">
    <source>
        <dbReference type="SAM" id="MobiDB-lite"/>
    </source>
</evidence>
<keyword evidence="3" id="KW-1185">Reference proteome</keyword>
<dbReference type="Gene3D" id="3.40.50.720">
    <property type="entry name" value="NAD(P)-binding Rossmann-like Domain"/>
    <property type="match status" value="1"/>
</dbReference>
<feature type="region of interest" description="Disordered" evidence="1">
    <location>
        <begin position="60"/>
        <end position="97"/>
    </location>
</feature>
<sequence length="97" mass="10693">MAALAWHQSFDEVFAVNVRAPLFIVQEGLKRLRDGGQIINISSGAARLAVIDTDVNAGRLRGKPKPMRPPWLRWAGSGSRKTRPTSWPSSPRTMRAG</sequence>
<protein>
    <submittedName>
        <fullName evidence="2">NAD(P)-dependent dehydrogenase (Short-subunit alcohol dehydrogenase family)</fullName>
    </submittedName>
</protein>
<dbReference type="Proteomes" id="UP001519309">
    <property type="component" value="Unassembled WGS sequence"/>
</dbReference>
<reference evidence="2 3" key="1">
    <citation type="submission" date="2021-03" db="EMBL/GenBank/DDBJ databases">
        <title>Genomic Encyclopedia of Type Strains, Phase IV (KMG-IV): sequencing the most valuable type-strain genomes for metagenomic binning, comparative biology and taxonomic classification.</title>
        <authorList>
            <person name="Goeker M."/>
        </authorList>
    </citation>
    <scope>NUCLEOTIDE SEQUENCE [LARGE SCALE GENOMIC DNA]</scope>
    <source>
        <strain evidence="2 3">DSM 40499</strain>
    </source>
</reference>
<organism evidence="2 3">
    <name type="scientific">Streptomyces griseochromogenes</name>
    <dbReference type="NCBI Taxonomy" id="68214"/>
    <lineage>
        <taxon>Bacteria</taxon>
        <taxon>Bacillati</taxon>
        <taxon>Actinomycetota</taxon>
        <taxon>Actinomycetes</taxon>
        <taxon>Kitasatosporales</taxon>
        <taxon>Streptomycetaceae</taxon>
        <taxon>Streptomyces</taxon>
    </lineage>
</organism>
<dbReference type="SUPFAM" id="SSF51735">
    <property type="entry name" value="NAD(P)-binding Rossmann-fold domains"/>
    <property type="match status" value="1"/>
</dbReference>
<name>A0ABS4LR57_9ACTN</name>
<gene>
    <name evidence="2" type="ORF">J2Z21_002821</name>
</gene>
<feature type="compositionally biased region" description="Polar residues" evidence="1">
    <location>
        <begin position="84"/>
        <end position="97"/>
    </location>
</feature>
<accession>A0ABS4LR57</accession>
<proteinExistence type="predicted"/>